<dbReference type="Proteomes" id="UP000196027">
    <property type="component" value="Chromosome"/>
</dbReference>
<dbReference type="SMART" id="SM00342">
    <property type="entry name" value="HTH_ARAC"/>
    <property type="match status" value="1"/>
</dbReference>
<dbReference type="EMBL" id="CP021425">
    <property type="protein sequence ID" value="ARU54947.1"/>
    <property type="molecule type" value="Genomic_DNA"/>
</dbReference>
<dbReference type="PANTHER" id="PTHR47894">
    <property type="entry name" value="HTH-TYPE TRANSCRIPTIONAL REGULATOR GADX"/>
    <property type="match status" value="1"/>
</dbReference>
<dbReference type="PROSITE" id="PS01124">
    <property type="entry name" value="HTH_ARAC_FAMILY_2"/>
    <property type="match status" value="1"/>
</dbReference>
<name>A0A1Y0I3A9_9GAMM</name>
<keyword evidence="1" id="KW-0805">Transcription regulation</keyword>
<protein>
    <submittedName>
        <fullName evidence="5">AraC family transcriptional regulator</fullName>
    </submittedName>
</protein>
<proteinExistence type="predicted"/>
<gene>
    <name evidence="5" type="ORF">OLMES_0860</name>
</gene>
<dbReference type="PRINTS" id="PR00032">
    <property type="entry name" value="HTHARAC"/>
</dbReference>
<evidence type="ECO:0000256" key="3">
    <source>
        <dbReference type="ARBA" id="ARBA00023163"/>
    </source>
</evidence>
<feature type="domain" description="HTH araC/xylS-type" evidence="4">
    <location>
        <begin position="230"/>
        <end position="328"/>
    </location>
</feature>
<evidence type="ECO:0000256" key="1">
    <source>
        <dbReference type="ARBA" id="ARBA00023015"/>
    </source>
</evidence>
<dbReference type="GO" id="GO:0000976">
    <property type="term" value="F:transcription cis-regulatory region binding"/>
    <property type="evidence" value="ECO:0007669"/>
    <property type="project" value="TreeGrafter"/>
</dbReference>
<dbReference type="KEGG" id="ome:OLMES_0860"/>
<dbReference type="InterPro" id="IPR009057">
    <property type="entry name" value="Homeodomain-like_sf"/>
</dbReference>
<dbReference type="PANTHER" id="PTHR47894:SF1">
    <property type="entry name" value="HTH-TYPE TRANSCRIPTIONAL REGULATOR VQSM"/>
    <property type="match status" value="1"/>
</dbReference>
<evidence type="ECO:0000256" key="2">
    <source>
        <dbReference type="ARBA" id="ARBA00023125"/>
    </source>
</evidence>
<evidence type="ECO:0000313" key="5">
    <source>
        <dbReference type="EMBL" id="ARU54947.1"/>
    </source>
</evidence>
<dbReference type="InterPro" id="IPR020449">
    <property type="entry name" value="Tscrpt_reg_AraC-type_HTH"/>
</dbReference>
<dbReference type="SUPFAM" id="SSF46689">
    <property type="entry name" value="Homeodomain-like"/>
    <property type="match status" value="1"/>
</dbReference>
<dbReference type="InterPro" id="IPR032687">
    <property type="entry name" value="AraC-type_N"/>
</dbReference>
<dbReference type="Gene3D" id="1.10.10.60">
    <property type="entry name" value="Homeodomain-like"/>
    <property type="match status" value="1"/>
</dbReference>
<keyword evidence="3" id="KW-0804">Transcription</keyword>
<dbReference type="Pfam" id="PF12833">
    <property type="entry name" value="HTH_18"/>
    <property type="match status" value="1"/>
</dbReference>
<dbReference type="Pfam" id="PF12625">
    <property type="entry name" value="Arabinose_bd"/>
    <property type="match status" value="1"/>
</dbReference>
<dbReference type="InterPro" id="IPR018060">
    <property type="entry name" value="HTH_AraC"/>
</dbReference>
<accession>A0A1Y0I3A9</accession>
<organism evidence="5 6">
    <name type="scientific">Oleiphilus messinensis</name>
    <dbReference type="NCBI Taxonomy" id="141451"/>
    <lineage>
        <taxon>Bacteria</taxon>
        <taxon>Pseudomonadati</taxon>
        <taxon>Pseudomonadota</taxon>
        <taxon>Gammaproteobacteria</taxon>
        <taxon>Oceanospirillales</taxon>
        <taxon>Oleiphilaceae</taxon>
        <taxon>Oleiphilus</taxon>
    </lineage>
</organism>
<keyword evidence="2" id="KW-0238">DNA-binding</keyword>
<dbReference type="GO" id="GO:0003700">
    <property type="term" value="F:DNA-binding transcription factor activity"/>
    <property type="evidence" value="ECO:0007669"/>
    <property type="project" value="InterPro"/>
</dbReference>
<evidence type="ECO:0000259" key="4">
    <source>
        <dbReference type="PROSITE" id="PS01124"/>
    </source>
</evidence>
<dbReference type="GO" id="GO:0005829">
    <property type="term" value="C:cytosol"/>
    <property type="evidence" value="ECO:0007669"/>
    <property type="project" value="TreeGrafter"/>
</dbReference>
<keyword evidence="6" id="KW-1185">Reference proteome</keyword>
<reference evidence="5 6" key="1">
    <citation type="submission" date="2017-05" db="EMBL/GenBank/DDBJ databases">
        <title>Genomic insights into alkan degradation activity of Oleiphilus messinensis.</title>
        <authorList>
            <person name="Kozyavkin S.A."/>
            <person name="Slesarev A.I."/>
            <person name="Golyshin P.N."/>
            <person name="Korzhenkov A."/>
            <person name="Golyshina O.N."/>
            <person name="Toshchakov S.V."/>
        </authorList>
    </citation>
    <scope>NUCLEOTIDE SEQUENCE [LARGE SCALE GENOMIC DNA]</scope>
    <source>
        <strain evidence="5 6">ME102</strain>
    </source>
</reference>
<dbReference type="AlphaFoldDB" id="A0A1Y0I3A9"/>
<evidence type="ECO:0000313" key="6">
    <source>
        <dbReference type="Proteomes" id="UP000196027"/>
    </source>
</evidence>
<sequence>MVSASSALTLASFLLKHGYCEAQLEQELSMPLNDLEKPDQRIPLHQYAHMWEQALILSGDPALGLHLGEKPQEEGMGVVGHIFFNNATLGKALTQFTRLYTLVNEGIRAEFETDEQRAYLRYVWDCPDAYSVPIMERTMAVSITRAKKLIHPQLKMEFVAFAHNAPEYTAEYERIFACPIRFGEEHCCIAFKKNFLDYPLPQRNPYLHQVLTRHVENLLSKLRPQRTLAQQVQDLVNKQLAKNAFDAERIAKKLNMSRHTLYRKLKAEGHSYQELVEAVRQKKAMFYLKQNKYSLSEIAFLLGFSELSAFSRAFKRWTGQSPAQFQKDNAQL</sequence>